<keyword evidence="2" id="KW-1185">Reference proteome</keyword>
<evidence type="ECO:0000313" key="2">
    <source>
        <dbReference type="Proteomes" id="UP000664534"/>
    </source>
</evidence>
<reference evidence="1" key="1">
    <citation type="submission" date="2021-03" db="EMBL/GenBank/DDBJ databases">
        <authorList>
            <person name="Tagirdzhanova G."/>
        </authorList>
    </citation>
    <scope>NUCLEOTIDE SEQUENCE</scope>
</reference>
<comment type="caution">
    <text evidence="1">The sequence shown here is derived from an EMBL/GenBank/DDBJ whole genome shotgun (WGS) entry which is preliminary data.</text>
</comment>
<name>A0A8H3PEG8_9LECA</name>
<protein>
    <submittedName>
        <fullName evidence="1">Uncharacterized protein</fullName>
    </submittedName>
</protein>
<dbReference type="EMBL" id="CAJPDT010000112">
    <property type="protein sequence ID" value="CAF9938853.1"/>
    <property type="molecule type" value="Genomic_DNA"/>
</dbReference>
<organism evidence="1 2">
    <name type="scientific">Imshaugia aleurites</name>
    <dbReference type="NCBI Taxonomy" id="172621"/>
    <lineage>
        <taxon>Eukaryota</taxon>
        <taxon>Fungi</taxon>
        <taxon>Dikarya</taxon>
        <taxon>Ascomycota</taxon>
        <taxon>Pezizomycotina</taxon>
        <taxon>Lecanoromycetes</taxon>
        <taxon>OSLEUM clade</taxon>
        <taxon>Lecanoromycetidae</taxon>
        <taxon>Lecanorales</taxon>
        <taxon>Lecanorineae</taxon>
        <taxon>Parmeliaceae</taxon>
        <taxon>Imshaugia</taxon>
    </lineage>
</organism>
<dbReference type="OrthoDB" id="10006572at2759"/>
<evidence type="ECO:0000313" key="1">
    <source>
        <dbReference type="EMBL" id="CAF9938853.1"/>
    </source>
</evidence>
<sequence length="338" mass="38820">MSEIFYEITGERRQRKPILTYLCHLKGLERELRPKNSARKALDSDLCETKGKIEKIQEDCKALLRLPMATCGDGGPLLQSIQNTASQLHAAVQADQRFRSLMSKPNPALNGDVNIFREFYHIVDEYPKEFEIYPAASVPTYFFSPLYVSSFYRIDVLPSLARSIVYDFGHDPNVMHDFSKLLSPGSQHYLKHVRIDMIEGFMLPNETQPFSSERSLSTHINTTLPNLRTLSIDLWPRDPSRIDKDNRAWGEQSEALLQDLSNVKAKVRLGLRWVEDCERFEREYVTNGAWERVLEVELDDKNYGGSCCRFYELQGGGEKVAWHSSEGFEKAMLRPGNC</sequence>
<accession>A0A8H3PEG8</accession>
<dbReference type="AlphaFoldDB" id="A0A8H3PEG8"/>
<proteinExistence type="predicted"/>
<gene>
    <name evidence="1" type="ORF">IMSHALPRED_001114</name>
</gene>
<dbReference type="Proteomes" id="UP000664534">
    <property type="component" value="Unassembled WGS sequence"/>
</dbReference>